<evidence type="ECO:0000256" key="5">
    <source>
        <dbReference type="ARBA" id="ARBA00023136"/>
    </source>
</evidence>
<dbReference type="GO" id="GO:0140359">
    <property type="term" value="F:ABC-type transporter activity"/>
    <property type="evidence" value="ECO:0007669"/>
    <property type="project" value="InterPro"/>
</dbReference>
<dbReference type="PANTHER" id="PTHR19241">
    <property type="entry name" value="ATP-BINDING CASSETTE TRANSPORTER"/>
    <property type="match status" value="1"/>
</dbReference>
<dbReference type="GeneID" id="20646212"/>
<evidence type="ECO:0000259" key="7">
    <source>
        <dbReference type="Pfam" id="PF01061"/>
    </source>
</evidence>
<keyword evidence="2" id="KW-0813">Transport</keyword>
<feature type="domain" description="ABC-2 type transporter transmembrane" evidence="7">
    <location>
        <begin position="169"/>
        <end position="379"/>
    </location>
</feature>
<proteinExistence type="predicted"/>
<protein>
    <submittedName>
        <fullName evidence="9">ABCG transporter-like protein</fullName>
    </submittedName>
</protein>
<dbReference type="Pfam" id="PF06422">
    <property type="entry name" value="PDR_CDR"/>
    <property type="match status" value="1"/>
</dbReference>
<dbReference type="SMR" id="G4ZFC4"/>
<feature type="transmembrane region" description="Helical" evidence="6">
    <location>
        <begin position="301"/>
        <end position="318"/>
    </location>
</feature>
<evidence type="ECO:0000256" key="6">
    <source>
        <dbReference type="SAM" id="Phobius"/>
    </source>
</evidence>
<dbReference type="InterPro" id="IPR027417">
    <property type="entry name" value="P-loop_NTPase"/>
</dbReference>
<feature type="transmembrane region" description="Helical" evidence="6">
    <location>
        <begin position="262"/>
        <end position="289"/>
    </location>
</feature>
<dbReference type="AlphaFoldDB" id="G4ZFC4"/>
<evidence type="ECO:0000256" key="1">
    <source>
        <dbReference type="ARBA" id="ARBA00004141"/>
    </source>
</evidence>
<evidence type="ECO:0000313" key="10">
    <source>
        <dbReference type="Proteomes" id="UP000002640"/>
    </source>
</evidence>
<dbReference type="InParanoid" id="G4ZFC4"/>
<dbReference type="GO" id="GO:0005524">
    <property type="term" value="F:ATP binding"/>
    <property type="evidence" value="ECO:0007669"/>
    <property type="project" value="InterPro"/>
</dbReference>
<dbReference type="OMA" id="KWANRIS"/>
<dbReference type="RefSeq" id="XP_009526071.1">
    <property type="nucleotide sequence ID" value="XM_009527776.1"/>
</dbReference>
<feature type="transmembrane region" description="Helical" evidence="6">
    <location>
        <begin position="429"/>
        <end position="450"/>
    </location>
</feature>
<keyword evidence="3 6" id="KW-0812">Transmembrane</keyword>
<feature type="transmembrane region" description="Helical" evidence="6">
    <location>
        <begin position="187"/>
        <end position="208"/>
    </location>
</feature>
<dbReference type="GO" id="GO:0016020">
    <property type="term" value="C:membrane"/>
    <property type="evidence" value="ECO:0007669"/>
    <property type="project" value="UniProtKB-SubCell"/>
</dbReference>
<comment type="subcellular location">
    <subcellularLocation>
        <location evidence="1">Membrane</location>
        <topology evidence="1">Multi-pass membrane protein</topology>
    </subcellularLocation>
</comment>
<dbReference type="EMBL" id="JH159154">
    <property type="protein sequence ID" value="EGZ17013.1"/>
    <property type="molecule type" value="Genomic_DNA"/>
</dbReference>
<evidence type="ECO:0000256" key="3">
    <source>
        <dbReference type="ARBA" id="ARBA00022692"/>
    </source>
</evidence>
<sequence>MDVHSEASTRREALTFSAFLRQDSSIPDSKKYDTIIRGSSQEQMKRLTIGVELAAQPSILFLDEPTSGLDAHSAKLITDGVRKVADSGRTIVCTIHQPSSDVFFLFDHLILLKRGGQSVFVGELGERCQKLVKYLEAAPGVKPCPPKQNPATWMLEVIGAGKRASKGSTQMYFLMKRFFNLYWRTPAFNLTRFGIVFGVAIICGLSFLSVDYTAYSGLVGGVGLVFMSTLFMAMAGFMGTLPVYSIDRSAFYRGRAAQTYNSLWYFVATTVVEIPYVFGQSLLFIVIFYPMVGFQGFATAVLYWVHVSLFVLGQMYFAQLLIHAFPSIEVAAVMGALINSIFLLFAGFNPPAASIPEGYKWLYTIVPQRFSISILSALVFCDCPESPTWNASLGQYENVGSHLGCQPVSGLPVTYSHMTYNYDDRWANFGYVFVTIIIFRLLSMLSLRYINHTKR</sequence>
<evidence type="ECO:0000259" key="8">
    <source>
        <dbReference type="Pfam" id="PF06422"/>
    </source>
</evidence>
<dbReference type="InterPro" id="IPR013525">
    <property type="entry name" value="ABC2_TM"/>
</dbReference>
<feature type="transmembrane region" description="Helical" evidence="6">
    <location>
        <begin position="330"/>
        <end position="348"/>
    </location>
</feature>
<feature type="domain" description="CDR ABC transporter" evidence="8">
    <location>
        <begin position="398"/>
        <end position="454"/>
    </location>
</feature>
<dbReference type="Gene3D" id="3.40.50.300">
    <property type="entry name" value="P-loop containing nucleotide triphosphate hydrolases"/>
    <property type="match status" value="1"/>
</dbReference>
<organism evidence="9 10">
    <name type="scientific">Phytophthora sojae (strain P6497)</name>
    <name type="common">Soybean stem and root rot agent</name>
    <name type="synonym">Phytophthora megasperma f. sp. glycines</name>
    <dbReference type="NCBI Taxonomy" id="1094619"/>
    <lineage>
        <taxon>Eukaryota</taxon>
        <taxon>Sar</taxon>
        <taxon>Stramenopiles</taxon>
        <taxon>Oomycota</taxon>
        <taxon>Peronosporomycetes</taxon>
        <taxon>Peronosporales</taxon>
        <taxon>Peronosporaceae</taxon>
        <taxon>Phytophthora</taxon>
    </lineage>
</organism>
<evidence type="ECO:0000313" key="9">
    <source>
        <dbReference type="EMBL" id="EGZ17013.1"/>
    </source>
</evidence>
<reference evidence="9 10" key="1">
    <citation type="journal article" date="2006" name="Science">
        <title>Phytophthora genome sequences uncover evolutionary origins and mechanisms of pathogenesis.</title>
        <authorList>
            <person name="Tyler B.M."/>
            <person name="Tripathy S."/>
            <person name="Zhang X."/>
            <person name="Dehal P."/>
            <person name="Jiang R.H."/>
            <person name="Aerts A."/>
            <person name="Arredondo F.D."/>
            <person name="Baxter L."/>
            <person name="Bensasson D."/>
            <person name="Beynon J.L."/>
            <person name="Chapman J."/>
            <person name="Damasceno C.M."/>
            <person name="Dorrance A.E."/>
            <person name="Dou D."/>
            <person name="Dickerman A.W."/>
            <person name="Dubchak I.L."/>
            <person name="Garbelotto M."/>
            <person name="Gijzen M."/>
            <person name="Gordon S.G."/>
            <person name="Govers F."/>
            <person name="Grunwald N.J."/>
            <person name="Huang W."/>
            <person name="Ivors K.L."/>
            <person name="Jones R.W."/>
            <person name="Kamoun S."/>
            <person name="Krampis K."/>
            <person name="Lamour K.H."/>
            <person name="Lee M.K."/>
            <person name="McDonald W.H."/>
            <person name="Medina M."/>
            <person name="Meijer H.J."/>
            <person name="Nordberg E.K."/>
            <person name="Maclean D.J."/>
            <person name="Ospina-Giraldo M.D."/>
            <person name="Morris P.F."/>
            <person name="Phuntumart V."/>
            <person name="Putnam N.H."/>
            <person name="Rash S."/>
            <person name="Rose J.K."/>
            <person name="Sakihama Y."/>
            <person name="Salamov A.A."/>
            <person name="Savidor A."/>
            <person name="Scheuring C.F."/>
            <person name="Smith B.M."/>
            <person name="Sobral B.W."/>
            <person name="Terry A."/>
            <person name="Torto-Alalibo T.A."/>
            <person name="Win J."/>
            <person name="Xu Z."/>
            <person name="Zhang H."/>
            <person name="Grigoriev I.V."/>
            <person name="Rokhsar D.S."/>
            <person name="Boore J.L."/>
        </authorList>
    </citation>
    <scope>NUCLEOTIDE SEQUENCE [LARGE SCALE GENOMIC DNA]</scope>
    <source>
        <strain evidence="9 10">P6497</strain>
    </source>
</reference>
<keyword evidence="10" id="KW-1185">Reference proteome</keyword>
<dbReference type="SUPFAM" id="SSF52540">
    <property type="entry name" value="P-loop containing nucleoside triphosphate hydrolases"/>
    <property type="match status" value="1"/>
</dbReference>
<dbReference type="KEGG" id="psoj:PHYSODRAFT_331050"/>
<evidence type="ECO:0000256" key="4">
    <source>
        <dbReference type="ARBA" id="ARBA00022989"/>
    </source>
</evidence>
<dbReference type="InterPro" id="IPR010929">
    <property type="entry name" value="PDR_CDR_ABC"/>
</dbReference>
<keyword evidence="4 6" id="KW-1133">Transmembrane helix</keyword>
<dbReference type="Proteomes" id="UP000002640">
    <property type="component" value="Unassembled WGS sequence"/>
</dbReference>
<feature type="transmembrane region" description="Helical" evidence="6">
    <location>
        <begin position="214"/>
        <end position="241"/>
    </location>
</feature>
<evidence type="ECO:0000256" key="2">
    <source>
        <dbReference type="ARBA" id="ARBA00022448"/>
    </source>
</evidence>
<keyword evidence="5 6" id="KW-0472">Membrane</keyword>
<dbReference type="Pfam" id="PF01061">
    <property type="entry name" value="ABC2_membrane"/>
    <property type="match status" value="1"/>
</dbReference>
<accession>G4ZFC4</accession>
<gene>
    <name evidence="9" type="ORF">PHYSODRAFT_331050</name>
</gene>
<name>G4ZFC4_PHYSP</name>